<feature type="binding site" evidence="5">
    <location>
        <position position="337"/>
    </location>
    <ligand>
        <name>dimethylallyl diphosphate</name>
        <dbReference type="ChEBI" id="CHEBI:57623"/>
    </ligand>
</feature>
<dbReference type="GO" id="GO:0051745">
    <property type="term" value="F:4-hydroxy-3-methylbut-2-enyl diphosphate reductase activity"/>
    <property type="evidence" value="ECO:0007669"/>
    <property type="project" value="UniProtKB-UniRule"/>
</dbReference>
<evidence type="ECO:0000256" key="4">
    <source>
        <dbReference type="ARBA" id="ARBA00023014"/>
    </source>
</evidence>
<comment type="caution">
    <text evidence="6">The sequence shown here is derived from an EMBL/GenBank/DDBJ whole genome shotgun (WGS) entry which is preliminary data.</text>
</comment>
<name>A0A495W3Q8_9PSEU</name>
<dbReference type="InterPro" id="IPR003451">
    <property type="entry name" value="LytB/IspH"/>
</dbReference>
<keyword evidence="4 5" id="KW-0411">Iron-sulfur</keyword>
<keyword evidence="5" id="KW-0560">Oxidoreductase</keyword>
<feature type="binding site" evidence="5">
    <location>
        <position position="278"/>
    </location>
    <ligand>
        <name>(2E)-4-hydroxy-3-methylbut-2-enyl diphosphate</name>
        <dbReference type="ChEBI" id="CHEBI:128753"/>
    </ligand>
</feature>
<evidence type="ECO:0000313" key="6">
    <source>
        <dbReference type="EMBL" id="RKT54448.1"/>
    </source>
</evidence>
<feature type="binding site" evidence="5">
    <location>
        <position position="210"/>
    </location>
    <ligand>
        <name>[4Fe-4S] cluster</name>
        <dbReference type="ChEBI" id="CHEBI:49883"/>
    </ligand>
</feature>
<dbReference type="NCBIfam" id="NF002188">
    <property type="entry name" value="PRK01045.1-2"/>
    <property type="match status" value="1"/>
</dbReference>
<reference evidence="6 7" key="1">
    <citation type="submission" date="2018-10" db="EMBL/GenBank/DDBJ databases">
        <title>Sequencing the genomes of 1000 actinobacteria strains.</title>
        <authorList>
            <person name="Klenk H.-P."/>
        </authorList>
    </citation>
    <scope>NUCLEOTIDE SEQUENCE [LARGE SCALE GENOMIC DNA]</scope>
    <source>
        <strain evidence="6 7">DSM 43800</strain>
    </source>
</reference>
<feature type="binding site" evidence="5">
    <location>
        <position position="337"/>
    </location>
    <ligand>
        <name>isopentenyl diphosphate</name>
        <dbReference type="ChEBI" id="CHEBI:128769"/>
    </ligand>
</feature>
<dbReference type="OrthoDB" id="9804068at2"/>
<dbReference type="CDD" id="cd13944">
    <property type="entry name" value="lytB_ispH"/>
    <property type="match status" value="1"/>
</dbReference>
<dbReference type="NCBIfam" id="TIGR00216">
    <property type="entry name" value="ispH_lytB"/>
    <property type="match status" value="1"/>
</dbReference>
<feature type="binding site" evidence="5">
    <location>
        <position position="188"/>
    </location>
    <ligand>
        <name>(2E)-4-hydroxy-3-methylbut-2-enyl diphosphate</name>
        <dbReference type="ChEBI" id="CHEBI:128753"/>
    </ligand>
</feature>
<feature type="binding site" evidence="5">
    <location>
        <position position="188"/>
    </location>
    <ligand>
        <name>isopentenyl diphosphate</name>
        <dbReference type="ChEBI" id="CHEBI:128769"/>
    </ligand>
</feature>
<dbReference type="GO" id="GO:0046872">
    <property type="term" value="F:metal ion binding"/>
    <property type="evidence" value="ECO:0007669"/>
    <property type="project" value="UniProtKB-KW"/>
</dbReference>
<dbReference type="NCBIfam" id="NF002190">
    <property type="entry name" value="PRK01045.1-4"/>
    <property type="match status" value="1"/>
</dbReference>
<feature type="binding site" evidence="5">
    <location>
        <position position="238"/>
    </location>
    <ligand>
        <name>isopentenyl diphosphate</name>
        <dbReference type="ChEBI" id="CHEBI:128769"/>
    </ligand>
</feature>
<dbReference type="Gene3D" id="3.40.1010.20">
    <property type="entry name" value="4-hydroxy-3-methylbut-2-enyl diphosphate reductase, catalytic domain"/>
    <property type="match status" value="2"/>
</dbReference>
<protein>
    <recommendedName>
        <fullName evidence="5">4-hydroxy-3-methylbut-2-enyl diphosphate reductase</fullName>
        <shortName evidence="5">HMBPP reductase</shortName>
        <ecNumber evidence="5">1.17.7.4</ecNumber>
    </recommendedName>
</protein>
<dbReference type="GO" id="GO:0050992">
    <property type="term" value="P:dimethylallyl diphosphate biosynthetic process"/>
    <property type="evidence" value="ECO:0007669"/>
    <property type="project" value="UniProtKB-UniRule"/>
</dbReference>
<keyword evidence="3 5" id="KW-0408">Iron</keyword>
<gene>
    <name evidence="5" type="primary">ispH</name>
    <name evidence="6" type="ORF">C8E97_3070</name>
</gene>
<feature type="binding site" evidence="5">
    <location>
        <position position="336"/>
    </location>
    <ligand>
        <name>dimethylallyl diphosphate</name>
        <dbReference type="ChEBI" id="CHEBI:57623"/>
    </ligand>
</feature>
<keyword evidence="5" id="KW-0414">Isoprene biosynthesis</keyword>
<dbReference type="Proteomes" id="UP000282084">
    <property type="component" value="Unassembled WGS sequence"/>
</dbReference>
<dbReference type="PANTHER" id="PTHR30426">
    <property type="entry name" value="4-HYDROXY-3-METHYLBUT-2-ENYL DIPHOSPHATE REDUCTASE"/>
    <property type="match status" value="1"/>
</dbReference>
<comment type="catalytic activity">
    <reaction evidence="5">
        <text>isopentenyl diphosphate + 2 oxidized [2Fe-2S]-[ferredoxin] + H2O = (2E)-4-hydroxy-3-methylbut-2-enyl diphosphate + 2 reduced [2Fe-2S]-[ferredoxin] + 2 H(+)</text>
        <dbReference type="Rhea" id="RHEA:24488"/>
        <dbReference type="Rhea" id="RHEA-COMP:10000"/>
        <dbReference type="Rhea" id="RHEA-COMP:10001"/>
        <dbReference type="ChEBI" id="CHEBI:15377"/>
        <dbReference type="ChEBI" id="CHEBI:15378"/>
        <dbReference type="ChEBI" id="CHEBI:33737"/>
        <dbReference type="ChEBI" id="CHEBI:33738"/>
        <dbReference type="ChEBI" id="CHEBI:128753"/>
        <dbReference type="ChEBI" id="CHEBI:128769"/>
        <dbReference type="EC" id="1.17.7.4"/>
    </reaction>
</comment>
<feature type="binding site" evidence="5">
    <location>
        <position position="337"/>
    </location>
    <ligand>
        <name>(2E)-4-hydroxy-3-methylbut-2-enyl diphosphate</name>
        <dbReference type="ChEBI" id="CHEBI:128753"/>
    </ligand>
</feature>
<dbReference type="PANTHER" id="PTHR30426:SF0">
    <property type="entry name" value="4-HYDROXY-3-METHYLBUT-2-ENYL DIPHOSPHATE REDUCTASE"/>
    <property type="match status" value="1"/>
</dbReference>
<feature type="binding site" evidence="5">
    <location>
        <position position="238"/>
    </location>
    <ligand>
        <name>(2E)-4-hydroxy-3-methylbut-2-enyl diphosphate</name>
        <dbReference type="ChEBI" id="CHEBI:128753"/>
    </ligand>
</feature>
<dbReference type="RefSeq" id="WP_121006089.1">
    <property type="nucleotide sequence ID" value="NZ_RBXO01000001.1"/>
</dbReference>
<feature type="binding site" evidence="5">
    <location>
        <position position="336"/>
    </location>
    <ligand>
        <name>(2E)-4-hydroxy-3-methylbut-2-enyl diphosphate</name>
        <dbReference type="ChEBI" id="CHEBI:128753"/>
    </ligand>
</feature>
<feature type="binding site" evidence="5">
    <location>
        <position position="380"/>
    </location>
    <ligand>
        <name>(2E)-4-hydroxy-3-methylbut-2-enyl diphosphate</name>
        <dbReference type="ChEBI" id="CHEBI:128753"/>
    </ligand>
</feature>
<organism evidence="6 7">
    <name type="scientific">Saccharothrix australiensis</name>
    <dbReference type="NCBI Taxonomy" id="2072"/>
    <lineage>
        <taxon>Bacteria</taxon>
        <taxon>Bacillati</taxon>
        <taxon>Actinomycetota</taxon>
        <taxon>Actinomycetes</taxon>
        <taxon>Pseudonocardiales</taxon>
        <taxon>Pseudonocardiaceae</taxon>
        <taxon>Saccharothrix</taxon>
    </lineage>
</organism>
<dbReference type="Gene3D" id="3.40.50.11270">
    <property type="match status" value="1"/>
</dbReference>
<feature type="binding site" evidence="5">
    <location>
        <position position="126"/>
    </location>
    <ligand>
        <name>[4Fe-4S] cluster</name>
        <dbReference type="ChEBI" id="CHEBI:49883"/>
    </ligand>
</feature>
<dbReference type="HAMAP" id="MF_00191">
    <property type="entry name" value="IspH"/>
    <property type="match status" value="1"/>
</dbReference>
<feature type="binding site" evidence="5">
    <location>
        <position position="336"/>
    </location>
    <ligand>
        <name>isopentenyl diphosphate</name>
        <dbReference type="ChEBI" id="CHEBI:128769"/>
    </ligand>
</feature>
<evidence type="ECO:0000256" key="5">
    <source>
        <dbReference type="HAMAP-Rule" id="MF_00191"/>
    </source>
</evidence>
<dbReference type="GO" id="GO:0051539">
    <property type="term" value="F:4 iron, 4 sulfur cluster binding"/>
    <property type="evidence" value="ECO:0007669"/>
    <property type="project" value="UniProtKB-UniRule"/>
</dbReference>
<feature type="binding site" evidence="5">
    <location>
        <position position="338"/>
    </location>
    <ligand>
        <name>dimethylallyl diphosphate</name>
        <dbReference type="ChEBI" id="CHEBI:57623"/>
    </ligand>
</feature>
<evidence type="ECO:0000313" key="7">
    <source>
        <dbReference type="Proteomes" id="UP000282084"/>
    </source>
</evidence>
<feature type="active site" description="Proton donor" evidence="5">
    <location>
        <position position="240"/>
    </location>
</feature>
<keyword evidence="2 5" id="KW-0479">Metal-binding</keyword>
<dbReference type="EMBL" id="RBXO01000001">
    <property type="protein sequence ID" value="RKT54448.1"/>
    <property type="molecule type" value="Genomic_DNA"/>
</dbReference>
<keyword evidence="7" id="KW-1185">Reference proteome</keyword>
<feature type="binding site" evidence="5">
    <location>
        <position position="380"/>
    </location>
    <ligand>
        <name>dimethylallyl diphosphate</name>
        <dbReference type="ChEBI" id="CHEBI:57623"/>
    </ligand>
</feature>
<dbReference type="GO" id="GO:0016114">
    <property type="term" value="P:terpenoid biosynthetic process"/>
    <property type="evidence" value="ECO:0007669"/>
    <property type="project" value="UniProtKB-UniRule"/>
</dbReference>
<comment type="pathway">
    <text evidence="5">Isoprenoid biosynthesis; isopentenyl diphosphate biosynthesis via DXP pathway; isopentenyl diphosphate from 1-deoxy-D-xylulose 5-phosphate: step 6/6.</text>
</comment>
<sequence>MSARTPDHHITETPIDGVVDSEVVVATAVFTPGGEPVHCPAAGLLWGELRRQGFDARLGAVATDRPGDGDAATLLVARTPVDGHGLAVAVADHAVGARAAARSALRTAAGVFGPRRVLLASPRSFCAGVERAIEIVEKVLAKHGPPVYVRKQIVHNVHVVRDLERRGVVFVDEIDTVPPGVPVVFSAHGVSPAVHSAALARGLDVVDAACPLVTKVHAEARRFAQRGDTVVFIGHAGHEETEGTLGEAPGRVVLVENVADVATLRVPDPARVSYLTQTTLAVDETEEVIGALRERFPAIRGPRSEDICYATTNRQNALRAVVRDADVMLVVGSVNSSNSQRLVELARRDGTPAHLVDDATDIRWEWLVGAEAIGLTAGASAPGGIVEEVVAALAGLGPVDVEDRQVTREDIQFALPRKVATS</sequence>
<comment type="function">
    <text evidence="5">Catalyzes the conversion of 1-hydroxy-2-methyl-2-(E)-butenyl 4-diphosphate (HMBPP) into a mixture of isopentenyl diphosphate (IPP) and dimethylallyl diphosphate (DMAPP). Acts in the terminal step of the DOXP/MEP pathway for isoprenoid precursor biosynthesis.</text>
</comment>
<dbReference type="AlphaFoldDB" id="A0A495W3Q8"/>
<proteinExistence type="inferred from homology"/>
<feature type="binding site" evidence="5">
    <location>
        <position position="380"/>
    </location>
    <ligand>
        <name>isopentenyl diphosphate</name>
        <dbReference type="ChEBI" id="CHEBI:128769"/>
    </ligand>
</feature>
<feature type="binding site" evidence="5">
    <location>
        <position position="155"/>
    </location>
    <ligand>
        <name>dimethylallyl diphosphate</name>
        <dbReference type="ChEBI" id="CHEBI:57623"/>
    </ligand>
</feature>
<comment type="catalytic activity">
    <reaction evidence="5">
        <text>dimethylallyl diphosphate + 2 oxidized [2Fe-2S]-[ferredoxin] + H2O = (2E)-4-hydroxy-3-methylbut-2-enyl diphosphate + 2 reduced [2Fe-2S]-[ferredoxin] + 2 H(+)</text>
        <dbReference type="Rhea" id="RHEA:24825"/>
        <dbReference type="Rhea" id="RHEA-COMP:10000"/>
        <dbReference type="Rhea" id="RHEA-COMP:10001"/>
        <dbReference type="ChEBI" id="CHEBI:15377"/>
        <dbReference type="ChEBI" id="CHEBI:15378"/>
        <dbReference type="ChEBI" id="CHEBI:33737"/>
        <dbReference type="ChEBI" id="CHEBI:33738"/>
        <dbReference type="ChEBI" id="CHEBI:57623"/>
        <dbReference type="ChEBI" id="CHEBI:128753"/>
        <dbReference type="EC" id="1.17.7.4"/>
    </reaction>
</comment>
<feature type="binding site" evidence="5">
    <location>
        <position position="338"/>
    </location>
    <ligand>
        <name>isopentenyl diphosphate</name>
        <dbReference type="ChEBI" id="CHEBI:128769"/>
    </ligand>
</feature>
<comment type="pathway">
    <text evidence="5">Isoprenoid biosynthesis; dimethylallyl diphosphate biosynthesis; dimethylallyl diphosphate from (2E)-4-hydroxy-3-methylbutenyl diphosphate: step 1/1.</text>
</comment>
<evidence type="ECO:0000256" key="2">
    <source>
        <dbReference type="ARBA" id="ARBA00022723"/>
    </source>
</evidence>
<feature type="binding site" evidence="5">
    <location>
        <position position="308"/>
    </location>
    <ligand>
        <name>[4Fe-4S] cluster</name>
        <dbReference type="ChEBI" id="CHEBI:49883"/>
    </ligand>
</feature>
<accession>A0A495W3Q8</accession>
<dbReference type="EC" id="1.17.7.4" evidence="5"/>
<feature type="binding site" evidence="5">
    <location>
        <position position="188"/>
    </location>
    <ligand>
        <name>dimethylallyl diphosphate</name>
        <dbReference type="ChEBI" id="CHEBI:57623"/>
    </ligand>
</feature>
<dbReference type="UniPathway" id="UPA00056">
    <property type="reaction ID" value="UER00097"/>
</dbReference>
<evidence type="ECO:0000256" key="3">
    <source>
        <dbReference type="ARBA" id="ARBA00023004"/>
    </source>
</evidence>
<dbReference type="UniPathway" id="UPA00059">
    <property type="reaction ID" value="UER00105"/>
</dbReference>
<dbReference type="Pfam" id="PF02401">
    <property type="entry name" value="LYTB"/>
    <property type="match status" value="1"/>
</dbReference>
<feature type="binding site" evidence="5">
    <location>
        <position position="155"/>
    </location>
    <ligand>
        <name>(2E)-4-hydroxy-3-methylbut-2-enyl diphosphate</name>
        <dbReference type="ChEBI" id="CHEBI:128753"/>
    </ligand>
</feature>
<comment type="cofactor">
    <cofactor evidence="5">
        <name>[4Fe-4S] cluster</name>
        <dbReference type="ChEBI" id="CHEBI:49883"/>
    </cofactor>
    <text evidence="5">Binds 1 [4Fe-4S] cluster per subunit.</text>
</comment>
<comment type="similarity">
    <text evidence="5">Belongs to the IspH family.</text>
</comment>
<feature type="binding site" evidence="5">
    <location>
        <position position="338"/>
    </location>
    <ligand>
        <name>(2E)-4-hydroxy-3-methylbut-2-enyl diphosphate</name>
        <dbReference type="ChEBI" id="CHEBI:128753"/>
    </ligand>
</feature>
<feature type="binding site" evidence="5">
    <location>
        <position position="155"/>
    </location>
    <ligand>
        <name>isopentenyl diphosphate</name>
        <dbReference type="ChEBI" id="CHEBI:128769"/>
    </ligand>
</feature>
<evidence type="ECO:0000256" key="1">
    <source>
        <dbReference type="ARBA" id="ARBA00022485"/>
    </source>
</evidence>
<keyword evidence="1 5" id="KW-0004">4Fe-4S</keyword>
<dbReference type="GO" id="GO:0019288">
    <property type="term" value="P:isopentenyl diphosphate biosynthetic process, methylerythritol 4-phosphate pathway"/>
    <property type="evidence" value="ECO:0007669"/>
    <property type="project" value="UniProtKB-UniRule"/>
</dbReference>
<feature type="binding site" evidence="5">
    <location>
        <position position="238"/>
    </location>
    <ligand>
        <name>dimethylallyl diphosphate</name>
        <dbReference type="ChEBI" id="CHEBI:57623"/>
    </ligand>
</feature>